<feature type="domain" description="Lipocalin-like" evidence="1">
    <location>
        <begin position="32"/>
        <end position="111"/>
    </location>
</feature>
<dbReference type="OrthoDB" id="961488at2"/>
<reference evidence="2 3" key="1">
    <citation type="journal article" date="2018" name="Antonie Van Leeuwenhoek">
        <title>Larkinella terrae sp. nov., isolated from soil on Jeju Island, South Korea.</title>
        <authorList>
            <person name="Ten L.N."/>
            <person name="Jeon J."/>
            <person name="Park S.J."/>
            <person name="Park S."/>
            <person name="Lee S.Y."/>
            <person name="Kim M.K."/>
            <person name="Jung H.Y."/>
        </authorList>
    </citation>
    <scope>NUCLEOTIDE SEQUENCE [LARGE SCALE GENOMIC DNA]</scope>
    <source>
        <strain evidence="2 3">KCTC 52001</strain>
    </source>
</reference>
<dbReference type="EMBL" id="WJXZ01000014">
    <property type="protein sequence ID" value="MRS64894.1"/>
    <property type="molecule type" value="Genomic_DNA"/>
</dbReference>
<sequence>MKRLLYLISVVVFAAGLNSCNKSSDPAPDPVVGKWELSRIRFSGYATPYTSLNGDEAPDAYGIKNSLTINNDKSFAGKSTSNGRIADYKGTWDVASTKLNLKYDDGDSETLNLDTSGQPNLLLTDAFSAVDSLQNPTTKKIEAVPFKYQFIYEKQ</sequence>
<evidence type="ECO:0000313" key="2">
    <source>
        <dbReference type="EMBL" id="MRS64894.1"/>
    </source>
</evidence>
<dbReference type="InterPro" id="IPR024311">
    <property type="entry name" value="Lipocalin-like"/>
</dbReference>
<dbReference type="AlphaFoldDB" id="A0A7K0ESU8"/>
<dbReference type="Proteomes" id="UP000441754">
    <property type="component" value="Unassembled WGS sequence"/>
</dbReference>
<name>A0A7K0ESU8_9BACT</name>
<dbReference type="RefSeq" id="WP_154178195.1">
    <property type="nucleotide sequence ID" value="NZ_WJXZ01000014.1"/>
</dbReference>
<accession>A0A7K0ESU8</accession>
<keyword evidence="3" id="KW-1185">Reference proteome</keyword>
<gene>
    <name evidence="2" type="ORF">GJJ30_26590</name>
</gene>
<proteinExistence type="predicted"/>
<protein>
    <recommendedName>
        <fullName evidence="1">Lipocalin-like domain-containing protein</fullName>
    </recommendedName>
</protein>
<evidence type="ECO:0000313" key="3">
    <source>
        <dbReference type="Proteomes" id="UP000441754"/>
    </source>
</evidence>
<comment type="caution">
    <text evidence="2">The sequence shown here is derived from an EMBL/GenBank/DDBJ whole genome shotgun (WGS) entry which is preliminary data.</text>
</comment>
<organism evidence="2 3">
    <name type="scientific">Larkinella terrae</name>
    <dbReference type="NCBI Taxonomy" id="2025311"/>
    <lineage>
        <taxon>Bacteria</taxon>
        <taxon>Pseudomonadati</taxon>
        <taxon>Bacteroidota</taxon>
        <taxon>Cytophagia</taxon>
        <taxon>Cytophagales</taxon>
        <taxon>Spirosomataceae</taxon>
        <taxon>Larkinella</taxon>
    </lineage>
</organism>
<evidence type="ECO:0000259" key="1">
    <source>
        <dbReference type="Pfam" id="PF13648"/>
    </source>
</evidence>
<dbReference type="Pfam" id="PF13648">
    <property type="entry name" value="Lipocalin_4"/>
    <property type="match status" value="1"/>
</dbReference>